<comment type="caution">
    <text evidence="1">The sequence shown here is derived from an EMBL/GenBank/DDBJ whole genome shotgun (WGS) entry which is preliminary data.</text>
</comment>
<evidence type="ECO:0008006" key="3">
    <source>
        <dbReference type="Google" id="ProtNLM"/>
    </source>
</evidence>
<dbReference type="InterPro" id="IPR011989">
    <property type="entry name" value="ARM-like"/>
</dbReference>
<gene>
    <name evidence="1" type="ORF">ANE_LOCUS4359</name>
</gene>
<dbReference type="InterPro" id="IPR016024">
    <property type="entry name" value="ARM-type_fold"/>
</dbReference>
<organism evidence="1 2">
    <name type="scientific">Arabis nemorensis</name>
    <dbReference type="NCBI Taxonomy" id="586526"/>
    <lineage>
        <taxon>Eukaryota</taxon>
        <taxon>Viridiplantae</taxon>
        <taxon>Streptophyta</taxon>
        <taxon>Embryophyta</taxon>
        <taxon>Tracheophyta</taxon>
        <taxon>Spermatophyta</taxon>
        <taxon>Magnoliopsida</taxon>
        <taxon>eudicotyledons</taxon>
        <taxon>Gunneridae</taxon>
        <taxon>Pentapetalae</taxon>
        <taxon>rosids</taxon>
        <taxon>malvids</taxon>
        <taxon>Brassicales</taxon>
        <taxon>Brassicaceae</taxon>
        <taxon>Arabideae</taxon>
        <taxon>Arabis</taxon>
    </lineage>
</organism>
<dbReference type="PANTHER" id="PTHR10635:SF0">
    <property type="entry name" value="COATOMER SUBUNIT BETA"/>
    <property type="match status" value="1"/>
</dbReference>
<dbReference type="PANTHER" id="PTHR10635">
    <property type="entry name" value="COATOMER SUBUNIT BETA"/>
    <property type="match status" value="1"/>
</dbReference>
<dbReference type="GO" id="GO:0006886">
    <property type="term" value="P:intracellular protein transport"/>
    <property type="evidence" value="ECO:0007669"/>
    <property type="project" value="InterPro"/>
</dbReference>
<sequence>MEKSCTLLIYYDKGTPAIANEIMYAALRGNDIPAKIDALKKAVMLLLNGETLPQLYITLLRYFLTSEDHTVQKLLLLYLETIEKTDDAKGRILPEMILICQNLTNNLRVHPWSYLSRLRVTQVMEPLIPNAILAIMSIFKHQQGDQLFLVDAPETIEKSEQDPSAKRNAFLMLFNCGQDREQKVYRTKASEKEKYLKIIISLFRYDSARNLFLCRLLPPPSE</sequence>
<reference evidence="1" key="1">
    <citation type="submission" date="2019-07" db="EMBL/GenBank/DDBJ databases">
        <authorList>
            <person name="Dittberner H."/>
        </authorList>
    </citation>
    <scope>NUCLEOTIDE SEQUENCE [LARGE SCALE GENOMIC DNA]</scope>
</reference>
<evidence type="ECO:0000313" key="2">
    <source>
        <dbReference type="Proteomes" id="UP000489600"/>
    </source>
</evidence>
<dbReference type="EMBL" id="CABITT030000002">
    <property type="protein sequence ID" value="VVA93914.1"/>
    <property type="molecule type" value="Genomic_DNA"/>
</dbReference>
<proteinExistence type="predicted"/>
<dbReference type="Proteomes" id="UP000489600">
    <property type="component" value="Unassembled WGS sequence"/>
</dbReference>
<dbReference type="SUPFAM" id="SSF48371">
    <property type="entry name" value="ARM repeat"/>
    <property type="match status" value="1"/>
</dbReference>
<name>A0A565AYI2_9BRAS</name>
<accession>A0A565AYI2</accession>
<protein>
    <recommendedName>
        <fullName evidence="3">Clathrin/coatomer adaptor adaptin-like N-terminal domain-containing protein</fullName>
    </recommendedName>
</protein>
<keyword evidence="2" id="KW-1185">Reference proteome</keyword>
<dbReference type="InterPro" id="IPR016460">
    <property type="entry name" value="COPB1"/>
</dbReference>
<evidence type="ECO:0000313" key="1">
    <source>
        <dbReference type="EMBL" id="VVA93914.1"/>
    </source>
</evidence>
<dbReference type="OrthoDB" id="10261439at2759"/>
<dbReference type="GO" id="GO:0006888">
    <property type="term" value="P:endoplasmic reticulum to Golgi vesicle-mediated transport"/>
    <property type="evidence" value="ECO:0007669"/>
    <property type="project" value="TreeGrafter"/>
</dbReference>
<dbReference type="Gene3D" id="1.25.10.10">
    <property type="entry name" value="Leucine-rich Repeat Variant"/>
    <property type="match status" value="1"/>
</dbReference>
<dbReference type="GO" id="GO:0006891">
    <property type="term" value="P:intra-Golgi vesicle-mediated transport"/>
    <property type="evidence" value="ECO:0007669"/>
    <property type="project" value="TreeGrafter"/>
</dbReference>
<dbReference type="GO" id="GO:0030126">
    <property type="term" value="C:COPI vesicle coat"/>
    <property type="evidence" value="ECO:0007669"/>
    <property type="project" value="TreeGrafter"/>
</dbReference>
<dbReference type="AlphaFoldDB" id="A0A565AYI2"/>